<sequence length="61" mass="7191">MESSFVRGHLNIFVELELAFEASIVSLRFFGKDTKHGHYWAKRNKAAERMKKRQPDDCLNH</sequence>
<dbReference type="AlphaFoldDB" id="A0A9J5XM71"/>
<name>A0A9J5XM71_SOLCO</name>
<dbReference type="Proteomes" id="UP000824120">
    <property type="component" value="Chromosome 8"/>
</dbReference>
<evidence type="ECO:0000313" key="2">
    <source>
        <dbReference type="Proteomes" id="UP000824120"/>
    </source>
</evidence>
<comment type="caution">
    <text evidence="1">The sequence shown here is derived from an EMBL/GenBank/DDBJ whole genome shotgun (WGS) entry which is preliminary data.</text>
</comment>
<proteinExistence type="predicted"/>
<gene>
    <name evidence="1" type="ORF">H5410_039859</name>
</gene>
<protein>
    <submittedName>
        <fullName evidence="1">Uncharacterized protein</fullName>
    </submittedName>
</protein>
<accession>A0A9J5XM71</accession>
<reference evidence="1 2" key="1">
    <citation type="submission" date="2020-09" db="EMBL/GenBank/DDBJ databases">
        <title>De no assembly of potato wild relative species, Solanum commersonii.</title>
        <authorList>
            <person name="Cho K."/>
        </authorList>
    </citation>
    <scope>NUCLEOTIDE SEQUENCE [LARGE SCALE GENOMIC DNA]</scope>
    <source>
        <strain evidence="1">LZ3.2</strain>
        <tissue evidence="1">Leaf</tissue>
    </source>
</reference>
<organism evidence="1 2">
    <name type="scientific">Solanum commersonii</name>
    <name type="common">Commerson's wild potato</name>
    <name type="synonym">Commerson's nightshade</name>
    <dbReference type="NCBI Taxonomy" id="4109"/>
    <lineage>
        <taxon>Eukaryota</taxon>
        <taxon>Viridiplantae</taxon>
        <taxon>Streptophyta</taxon>
        <taxon>Embryophyta</taxon>
        <taxon>Tracheophyta</taxon>
        <taxon>Spermatophyta</taxon>
        <taxon>Magnoliopsida</taxon>
        <taxon>eudicotyledons</taxon>
        <taxon>Gunneridae</taxon>
        <taxon>Pentapetalae</taxon>
        <taxon>asterids</taxon>
        <taxon>lamiids</taxon>
        <taxon>Solanales</taxon>
        <taxon>Solanaceae</taxon>
        <taxon>Solanoideae</taxon>
        <taxon>Solaneae</taxon>
        <taxon>Solanum</taxon>
    </lineage>
</organism>
<dbReference type="EMBL" id="JACXVP010000008">
    <property type="protein sequence ID" value="KAG5589345.1"/>
    <property type="molecule type" value="Genomic_DNA"/>
</dbReference>
<keyword evidence="2" id="KW-1185">Reference proteome</keyword>
<evidence type="ECO:0000313" key="1">
    <source>
        <dbReference type="EMBL" id="KAG5589345.1"/>
    </source>
</evidence>